<evidence type="ECO:0000313" key="4">
    <source>
        <dbReference type="Proteomes" id="UP000821853"/>
    </source>
</evidence>
<dbReference type="VEuPathDB" id="VectorBase:HLOH_048067"/>
<feature type="compositionally biased region" description="Basic and acidic residues" evidence="2">
    <location>
        <begin position="331"/>
        <end position="340"/>
    </location>
</feature>
<feature type="compositionally biased region" description="Acidic residues" evidence="2">
    <location>
        <begin position="361"/>
        <end position="373"/>
    </location>
</feature>
<dbReference type="Proteomes" id="UP000821853">
    <property type="component" value="Chromosome 2"/>
</dbReference>
<feature type="region of interest" description="Disordered" evidence="2">
    <location>
        <begin position="330"/>
        <end position="373"/>
    </location>
</feature>
<evidence type="ECO:0000256" key="1">
    <source>
        <dbReference type="SAM" id="Coils"/>
    </source>
</evidence>
<gene>
    <name evidence="3" type="ORF">HPB48_000779</name>
</gene>
<feature type="region of interest" description="Disordered" evidence="2">
    <location>
        <begin position="279"/>
        <end position="308"/>
    </location>
</feature>
<keyword evidence="4" id="KW-1185">Reference proteome</keyword>
<feature type="coiled-coil region" evidence="1">
    <location>
        <begin position="240"/>
        <end position="274"/>
    </location>
</feature>
<dbReference type="AlphaFoldDB" id="A0A9J6FVU4"/>
<feature type="compositionally biased region" description="Low complexity" evidence="2">
    <location>
        <begin position="175"/>
        <end position="185"/>
    </location>
</feature>
<evidence type="ECO:0008006" key="5">
    <source>
        <dbReference type="Google" id="ProtNLM"/>
    </source>
</evidence>
<protein>
    <recommendedName>
        <fullName evidence="5">CCHC-type domain-containing protein</fullName>
    </recommendedName>
</protein>
<sequence length="373" mass="41543">MQGHVHHSGCRHIQSPAVFKTFSGYGAGCHPRTRPWNDHRTTALHTCIVRTTDSAGQNTWPVNISSSDFRGPACAFFIRAHGLHTRCRPYRRSIQCCTLCGDIGHRRDVCPTPEVTVCAQCHERDPSAEHTCTPKCKLCGLAHLTASKECRKKLHPPPPPLHVRERLARTAVTYQRQPQQPAAAAHPPPPTQIQDNARRQYHSSQQVSWSSVVAPEFVAPQDFPPLLSPKIPAPDNSPRIQQLEQENAQLRKQLEAQAARTEQLERRIEELLTHLQKLTPAPTESTSQVTPASAVMQQPCVPPTPSDIGRLEKLIREIGQQMESRITAIEQRQEANETVRRKNRSKQKAPGASNPPSTIPSDDDCEPCESGEL</sequence>
<keyword evidence="1" id="KW-0175">Coiled coil</keyword>
<feature type="compositionally biased region" description="Polar residues" evidence="2">
    <location>
        <begin position="282"/>
        <end position="291"/>
    </location>
</feature>
<name>A0A9J6FVU4_HAELO</name>
<evidence type="ECO:0000256" key="2">
    <source>
        <dbReference type="SAM" id="MobiDB-lite"/>
    </source>
</evidence>
<evidence type="ECO:0000313" key="3">
    <source>
        <dbReference type="EMBL" id="KAH9366919.1"/>
    </source>
</evidence>
<dbReference type="EMBL" id="JABSTR010000004">
    <property type="protein sequence ID" value="KAH9366919.1"/>
    <property type="molecule type" value="Genomic_DNA"/>
</dbReference>
<organism evidence="3 4">
    <name type="scientific">Haemaphysalis longicornis</name>
    <name type="common">Bush tick</name>
    <dbReference type="NCBI Taxonomy" id="44386"/>
    <lineage>
        <taxon>Eukaryota</taxon>
        <taxon>Metazoa</taxon>
        <taxon>Ecdysozoa</taxon>
        <taxon>Arthropoda</taxon>
        <taxon>Chelicerata</taxon>
        <taxon>Arachnida</taxon>
        <taxon>Acari</taxon>
        <taxon>Parasitiformes</taxon>
        <taxon>Ixodida</taxon>
        <taxon>Ixodoidea</taxon>
        <taxon>Ixodidae</taxon>
        <taxon>Haemaphysalinae</taxon>
        <taxon>Haemaphysalis</taxon>
    </lineage>
</organism>
<reference evidence="3 4" key="1">
    <citation type="journal article" date="2020" name="Cell">
        <title>Large-Scale Comparative Analyses of Tick Genomes Elucidate Their Genetic Diversity and Vector Capacities.</title>
        <authorList>
            <consortium name="Tick Genome and Microbiome Consortium (TIGMIC)"/>
            <person name="Jia N."/>
            <person name="Wang J."/>
            <person name="Shi W."/>
            <person name="Du L."/>
            <person name="Sun Y."/>
            <person name="Zhan W."/>
            <person name="Jiang J.F."/>
            <person name="Wang Q."/>
            <person name="Zhang B."/>
            <person name="Ji P."/>
            <person name="Bell-Sakyi L."/>
            <person name="Cui X.M."/>
            <person name="Yuan T.T."/>
            <person name="Jiang B.G."/>
            <person name="Yang W.F."/>
            <person name="Lam T.T."/>
            <person name="Chang Q.C."/>
            <person name="Ding S.J."/>
            <person name="Wang X.J."/>
            <person name="Zhu J.G."/>
            <person name="Ruan X.D."/>
            <person name="Zhao L."/>
            <person name="Wei J.T."/>
            <person name="Ye R.Z."/>
            <person name="Que T.C."/>
            <person name="Du C.H."/>
            <person name="Zhou Y.H."/>
            <person name="Cheng J.X."/>
            <person name="Dai P.F."/>
            <person name="Guo W.B."/>
            <person name="Han X.H."/>
            <person name="Huang E.J."/>
            <person name="Li L.F."/>
            <person name="Wei W."/>
            <person name="Gao Y.C."/>
            <person name="Liu J.Z."/>
            <person name="Shao H.Z."/>
            <person name="Wang X."/>
            <person name="Wang C.C."/>
            <person name="Yang T.C."/>
            <person name="Huo Q.B."/>
            <person name="Li W."/>
            <person name="Chen H.Y."/>
            <person name="Chen S.E."/>
            <person name="Zhou L.G."/>
            <person name="Ni X.B."/>
            <person name="Tian J.H."/>
            <person name="Sheng Y."/>
            <person name="Liu T."/>
            <person name="Pan Y.S."/>
            <person name="Xia L.Y."/>
            <person name="Li J."/>
            <person name="Zhao F."/>
            <person name="Cao W.C."/>
        </authorList>
    </citation>
    <scope>NUCLEOTIDE SEQUENCE [LARGE SCALE GENOMIC DNA]</scope>
    <source>
        <strain evidence="3">HaeL-2018</strain>
    </source>
</reference>
<comment type="caution">
    <text evidence="3">The sequence shown here is derived from an EMBL/GenBank/DDBJ whole genome shotgun (WGS) entry which is preliminary data.</text>
</comment>
<feature type="region of interest" description="Disordered" evidence="2">
    <location>
        <begin position="174"/>
        <end position="206"/>
    </location>
</feature>
<proteinExistence type="predicted"/>
<accession>A0A9J6FVU4</accession>